<name>A0ABV2TQE9_9RHOO</name>
<evidence type="ECO:0000313" key="1">
    <source>
        <dbReference type="EMBL" id="MET7016164.1"/>
    </source>
</evidence>
<comment type="caution">
    <text evidence="1">The sequence shown here is derived from an EMBL/GenBank/DDBJ whole genome shotgun (WGS) entry which is preliminary data.</text>
</comment>
<gene>
    <name evidence="1" type="ORF">ABXR19_18410</name>
</gene>
<evidence type="ECO:0000313" key="2">
    <source>
        <dbReference type="Proteomes" id="UP001549691"/>
    </source>
</evidence>
<keyword evidence="2" id="KW-1185">Reference proteome</keyword>
<sequence>MAPDGSRADVLVYLESTSSGQMPRVYVFDTTASAGQQPTLPVISPDGKTLFFAGDKNLIVTSTTINEGFVPTSVVSEVKPRKGVRTQIFNKGLVPAMN</sequence>
<reference evidence="1 2" key="1">
    <citation type="submission" date="2024-07" db="EMBL/GenBank/DDBJ databases">
        <title>Uliginosibacterium flavum JJ3220;KACC:17644.</title>
        <authorList>
            <person name="Kim M.K."/>
        </authorList>
    </citation>
    <scope>NUCLEOTIDE SEQUENCE [LARGE SCALE GENOMIC DNA]</scope>
    <source>
        <strain evidence="1 2">KACC:17644</strain>
    </source>
</reference>
<organism evidence="1 2">
    <name type="scientific">Uliginosibacterium flavum</name>
    <dbReference type="NCBI Taxonomy" id="1396831"/>
    <lineage>
        <taxon>Bacteria</taxon>
        <taxon>Pseudomonadati</taxon>
        <taxon>Pseudomonadota</taxon>
        <taxon>Betaproteobacteria</taxon>
        <taxon>Rhodocyclales</taxon>
        <taxon>Zoogloeaceae</taxon>
        <taxon>Uliginosibacterium</taxon>
    </lineage>
</organism>
<protein>
    <recommendedName>
        <fullName evidence="3">WD40-like Beta Propeller Repeat</fullName>
    </recommendedName>
</protein>
<evidence type="ECO:0008006" key="3">
    <source>
        <dbReference type="Google" id="ProtNLM"/>
    </source>
</evidence>
<accession>A0ABV2TQE9</accession>
<dbReference type="EMBL" id="JBEWZI010000030">
    <property type="protein sequence ID" value="MET7016164.1"/>
    <property type="molecule type" value="Genomic_DNA"/>
</dbReference>
<dbReference type="RefSeq" id="WP_354602622.1">
    <property type="nucleotide sequence ID" value="NZ_JBEWZI010000030.1"/>
</dbReference>
<proteinExistence type="predicted"/>
<dbReference type="Proteomes" id="UP001549691">
    <property type="component" value="Unassembled WGS sequence"/>
</dbReference>